<feature type="region of interest" description="Disordered" evidence="1">
    <location>
        <begin position="109"/>
        <end position="145"/>
    </location>
</feature>
<gene>
    <name evidence="2" type="ORF">CERZMDRAFT_87162</name>
</gene>
<sequence length="173" mass="19382">MWLERARPVQGSTEWGAVGGYEDTEPRCQRSRPKLCSLCFLQASSSGSHFSSRHKSDEAIGHTHILIGYPRVSTLNSLAALSVAVFVVPGSYSVQTRLVAHAVPVGELQPTRPSREASRRHRRLEPPAEAQWQHREKESRPTRISPRTRHMPLLYLLRAVAWPPPPPPPATFL</sequence>
<proteinExistence type="predicted"/>
<accession>A0A6A6F7A5</accession>
<evidence type="ECO:0000256" key="1">
    <source>
        <dbReference type="SAM" id="MobiDB-lite"/>
    </source>
</evidence>
<name>A0A6A6F7A5_9PEZI</name>
<reference evidence="2" key="1">
    <citation type="journal article" date="2020" name="Stud. Mycol.">
        <title>101 Dothideomycetes genomes: a test case for predicting lifestyles and emergence of pathogens.</title>
        <authorList>
            <person name="Haridas S."/>
            <person name="Albert R."/>
            <person name="Binder M."/>
            <person name="Bloem J."/>
            <person name="Labutti K."/>
            <person name="Salamov A."/>
            <person name="Andreopoulos B."/>
            <person name="Baker S."/>
            <person name="Barry K."/>
            <person name="Bills G."/>
            <person name="Bluhm B."/>
            <person name="Cannon C."/>
            <person name="Castanera R."/>
            <person name="Culley D."/>
            <person name="Daum C."/>
            <person name="Ezra D."/>
            <person name="Gonzalez J."/>
            <person name="Henrissat B."/>
            <person name="Kuo A."/>
            <person name="Liang C."/>
            <person name="Lipzen A."/>
            <person name="Lutzoni F."/>
            <person name="Magnuson J."/>
            <person name="Mondo S."/>
            <person name="Nolan M."/>
            <person name="Ohm R."/>
            <person name="Pangilinan J."/>
            <person name="Park H.-J."/>
            <person name="Ramirez L."/>
            <person name="Alfaro M."/>
            <person name="Sun H."/>
            <person name="Tritt A."/>
            <person name="Yoshinaga Y."/>
            <person name="Zwiers L.-H."/>
            <person name="Turgeon B."/>
            <person name="Goodwin S."/>
            <person name="Spatafora J."/>
            <person name="Crous P."/>
            <person name="Grigoriev I."/>
        </authorList>
    </citation>
    <scope>NUCLEOTIDE SEQUENCE</scope>
    <source>
        <strain evidence="2">SCOH1-5</strain>
    </source>
</reference>
<dbReference type="EMBL" id="ML992688">
    <property type="protein sequence ID" value="KAF2209190.1"/>
    <property type="molecule type" value="Genomic_DNA"/>
</dbReference>
<keyword evidence="3" id="KW-1185">Reference proteome</keyword>
<evidence type="ECO:0000313" key="2">
    <source>
        <dbReference type="EMBL" id="KAF2209190.1"/>
    </source>
</evidence>
<dbReference type="AlphaFoldDB" id="A0A6A6F7A5"/>
<protein>
    <submittedName>
        <fullName evidence="2">Uncharacterized protein</fullName>
    </submittedName>
</protein>
<feature type="compositionally biased region" description="Basic and acidic residues" evidence="1">
    <location>
        <begin position="132"/>
        <end position="141"/>
    </location>
</feature>
<evidence type="ECO:0000313" key="3">
    <source>
        <dbReference type="Proteomes" id="UP000799539"/>
    </source>
</evidence>
<organism evidence="2 3">
    <name type="scientific">Cercospora zeae-maydis SCOH1-5</name>
    <dbReference type="NCBI Taxonomy" id="717836"/>
    <lineage>
        <taxon>Eukaryota</taxon>
        <taxon>Fungi</taxon>
        <taxon>Dikarya</taxon>
        <taxon>Ascomycota</taxon>
        <taxon>Pezizomycotina</taxon>
        <taxon>Dothideomycetes</taxon>
        <taxon>Dothideomycetidae</taxon>
        <taxon>Mycosphaerellales</taxon>
        <taxon>Mycosphaerellaceae</taxon>
        <taxon>Cercospora</taxon>
    </lineage>
</organism>
<dbReference type="Proteomes" id="UP000799539">
    <property type="component" value="Unassembled WGS sequence"/>
</dbReference>